<accession>X1KAV3</accession>
<evidence type="ECO:0000313" key="2">
    <source>
        <dbReference type="EMBL" id="GAI03733.1"/>
    </source>
</evidence>
<dbReference type="AlphaFoldDB" id="X1KAV3"/>
<protein>
    <recommendedName>
        <fullName evidence="1">HVO-A0261-like N-terminal domain-containing protein</fullName>
    </recommendedName>
</protein>
<feature type="domain" description="HVO-A0261-like N-terminal" evidence="1">
    <location>
        <begin position="18"/>
        <end position="82"/>
    </location>
</feature>
<comment type="caution">
    <text evidence="2">The sequence shown here is derived from an EMBL/GenBank/DDBJ whole genome shotgun (WGS) entry which is preliminary data.</text>
</comment>
<name>X1KAV3_9ZZZZ</name>
<sequence length="135" mass="15346">MPRGPRKILLVVFDAQPIRVLETLAKSSKSFTEVLKEAALPKATLHRTLVGLARYKFVKKVDNWYAITSDGELLLKSFRRLQARSMLKITDDGLRRVLVQVERTLRMERSGFSRVEQFESVQEAVEGVEVISVSA</sequence>
<dbReference type="Pfam" id="PF25213">
    <property type="entry name" value="HVO_A0261_N"/>
    <property type="match status" value="1"/>
</dbReference>
<dbReference type="EMBL" id="BARV01009747">
    <property type="protein sequence ID" value="GAI03733.1"/>
    <property type="molecule type" value="Genomic_DNA"/>
</dbReference>
<evidence type="ECO:0000259" key="1">
    <source>
        <dbReference type="Pfam" id="PF25213"/>
    </source>
</evidence>
<reference evidence="2" key="1">
    <citation type="journal article" date="2014" name="Front. Microbiol.">
        <title>High frequency of phylogenetically diverse reductive dehalogenase-homologous genes in deep subseafloor sedimentary metagenomes.</title>
        <authorList>
            <person name="Kawai M."/>
            <person name="Futagami T."/>
            <person name="Toyoda A."/>
            <person name="Takaki Y."/>
            <person name="Nishi S."/>
            <person name="Hori S."/>
            <person name="Arai W."/>
            <person name="Tsubouchi T."/>
            <person name="Morono Y."/>
            <person name="Uchiyama I."/>
            <person name="Ito T."/>
            <person name="Fujiyama A."/>
            <person name="Inagaki F."/>
            <person name="Takami H."/>
        </authorList>
    </citation>
    <scope>NUCLEOTIDE SEQUENCE</scope>
    <source>
        <strain evidence="2">Expedition CK06-06</strain>
    </source>
</reference>
<proteinExistence type="predicted"/>
<gene>
    <name evidence="2" type="ORF">S06H3_19115</name>
</gene>
<dbReference type="SUPFAM" id="SSF46785">
    <property type="entry name" value="Winged helix' DNA-binding domain"/>
    <property type="match status" value="1"/>
</dbReference>
<dbReference type="InterPro" id="IPR036388">
    <property type="entry name" value="WH-like_DNA-bd_sf"/>
</dbReference>
<dbReference type="InterPro" id="IPR057527">
    <property type="entry name" value="HVO_A0261-like_N"/>
</dbReference>
<dbReference type="InterPro" id="IPR036390">
    <property type="entry name" value="WH_DNA-bd_sf"/>
</dbReference>
<organism evidence="2">
    <name type="scientific">marine sediment metagenome</name>
    <dbReference type="NCBI Taxonomy" id="412755"/>
    <lineage>
        <taxon>unclassified sequences</taxon>
        <taxon>metagenomes</taxon>
        <taxon>ecological metagenomes</taxon>
    </lineage>
</organism>
<dbReference type="Gene3D" id="1.10.10.10">
    <property type="entry name" value="Winged helix-like DNA-binding domain superfamily/Winged helix DNA-binding domain"/>
    <property type="match status" value="1"/>
</dbReference>